<keyword evidence="1" id="KW-1185">Reference proteome</keyword>
<evidence type="ECO:0000313" key="1">
    <source>
        <dbReference type="Proteomes" id="UP000887565"/>
    </source>
</evidence>
<dbReference type="WBParaSite" id="nRc.2.0.1.t39001-RA">
    <property type="protein sequence ID" value="nRc.2.0.1.t39001-RA"/>
    <property type="gene ID" value="nRc.2.0.1.g39001"/>
</dbReference>
<dbReference type="Proteomes" id="UP000887565">
    <property type="component" value="Unplaced"/>
</dbReference>
<sequence>MQSKNSLHLLSEKQDLTISENRDSLISCTAVGFDLSPINSSQMVLKKGTISAYVNTSSKFSSQQFFILATRSLCLSLTAL</sequence>
<reference evidence="2" key="1">
    <citation type="submission" date="2022-11" db="UniProtKB">
        <authorList>
            <consortium name="WormBaseParasite"/>
        </authorList>
    </citation>
    <scope>IDENTIFICATION</scope>
</reference>
<organism evidence="1 2">
    <name type="scientific">Romanomermis culicivorax</name>
    <name type="common">Nematode worm</name>
    <dbReference type="NCBI Taxonomy" id="13658"/>
    <lineage>
        <taxon>Eukaryota</taxon>
        <taxon>Metazoa</taxon>
        <taxon>Ecdysozoa</taxon>
        <taxon>Nematoda</taxon>
        <taxon>Enoplea</taxon>
        <taxon>Dorylaimia</taxon>
        <taxon>Mermithida</taxon>
        <taxon>Mermithoidea</taxon>
        <taxon>Mermithidae</taxon>
        <taxon>Romanomermis</taxon>
    </lineage>
</organism>
<evidence type="ECO:0000313" key="2">
    <source>
        <dbReference type="WBParaSite" id="nRc.2.0.1.t39001-RA"/>
    </source>
</evidence>
<proteinExistence type="predicted"/>
<accession>A0A915KMJ4</accession>
<dbReference type="AlphaFoldDB" id="A0A915KMJ4"/>
<protein>
    <submittedName>
        <fullName evidence="2">Uncharacterized protein</fullName>
    </submittedName>
</protein>
<name>A0A915KMJ4_ROMCU</name>